<evidence type="ECO:0000313" key="1">
    <source>
        <dbReference type="EMBL" id="ARF02637.1"/>
    </source>
</evidence>
<dbReference type="EMBL" id="KX857216">
    <property type="protein sequence ID" value="ARF02637.1"/>
    <property type="molecule type" value="Genomic_DNA"/>
</dbReference>
<dbReference type="Gene3D" id="3.10.100.10">
    <property type="entry name" value="Mannose-Binding Protein A, subunit A"/>
    <property type="match status" value="1"/>
</dbReference>
<sequence length="142" mass="17281">MEFKTFIKCVTIIILSHTAYKYYYNNDTKEHRHTYFKEFCYDNWVRHIDKCYFISLYKASWKDSFDRCNLVGSKMVNKSIIDEDRMPIRMYKDHWLHKENKIFLEDDDNCEFMDYSGKRAFISNTSCDSLMFYACVTNVIKL</sequence>
<dbReference type="SUPFAM" id="SSF56436">
    <property type="entry name" value="C-type lectin-like"/>
    <property type="match status" value="1"/>
</dbReference>
<name>A0A1V0S7P1_CNPV</name>
<dbReference type="InterPro" id="IPR016187">
    <property type="entry name" value="CTDL_fold"/>
</dbReference>
<dbReference type="InterPro" id="IPR016186">
    <property type="entry name" value="C-type_lectin-like/link_sf"/>
</dbReference>
<protein>
    <submittedName>
        <fullName evidence="1">SWPV1-020</fullName>
    </submittedName>
</protein>
<evidence type="ECO:0000313" key="2">
    <source>
        <dbReference type="Proteomes" id="UP000315116"/>
    </source>
</evidence>
<reference evidence="1 2" key="1">
    <citation type="journal article" date="2017" name="BMC Genomics">
        <title>Genomic characterization of two novel pathogenic avipoxviruses isolated from pacific shearwaters (Ardenna spp.).</title>
        <authorList>
            <person name="Sarker S."/>
            <person name="Das S."/>
            <person name="Lavers J.L."/>
            <person name="Hutton I."/>
            <person name="Helbig K."/>
            <person name="Imbery J."/>
            <person name="Upton C."/>
            <person name="Raidal S.R."/>
        </authorList>
    </citation>
    <scope>NUCLEOTIDE SEQUENCE [LARGE SCALE GENOMIC DNA]</scope>
    <source>
        <strain evidence="1 2">SWPV-1</strain>
    </source>
</reference>
<accession>A0A1V0S7P1</accession>
<gene>
    <name evidence="1" type="primary">SWPV1-020</name>
</gene>
<proteinExistence type="predicted"/>
<organism evidence="1 2">
    <name type="scientific">Shearwaterpox virus</name>
    <dbReference type="NCBI Taxonomy" id="1974596"/>
    <lineage>
        <taxon>Viruses</taxon>
        <taxon>Varidnaviria</taxon>
        <taxon>Bamfordvirae</taxon>
        <taxon>Nucleocytoviricota</taxon>
        <taxon>Pokkesviricetes</taxon>
        <taxon>Chitovirales</taxon>
        <taxon>Poxviridae</taxon>
        <taxon>Chordopoxvirinae</taxon>
        <taxon>Avipoxvirus</taxon>
        <taxon>Avipoxvirus canarypox</taxon>
        <taxon>Canarypox virus</taxon>
    </lineage>
</organism>
<dbReference type="Proteomes" id="UP000315116">
    <property type="component" value="Segment"/>
</dbReference>